<name>A0A8J3I731_9CHLR</name>
<organism evidence="1 2">
    <name type="scientific">Reticulibacter mediterranei</name>
    <dbReference type="NCBI Taxonomy" id="2778369"/>
    <lineage>
        <taxon>Bacteria</taxon>
        <taxon>Bacillati</taxon>
        <taxon>Chloroflexota</taxon>
        <taxon>Ktedonobacteria</taxon>
        <taxon>Ktedonobacterales</taxon>
        <taxon>Reticulibacteraceae</taxon>
        <taxon>Reticulibacter</taxon>
    </lineage>
</organism>
<comment type="caution">
    <text evidence="1">The sequence shown here is derived from an EMBL/GenBank/DDBJ whole genome shotgun (WGS) entry which is preliminary data.</text>
</comment>
<reference evidence="1" key="1">
    <citation type="submission" date="2020-10" db="EMBL/GenBank/DDBJ databases">
        <title>Taxonomic study of unclassified bacteria belonging to the class Ktedonobacteria.</title>
        <authorList>
            <person name="Yabe S."/>
            <person name="Wang C.M."/>
            <person name="Zheng Y."/>
            <person name="Sakai Y."/>
            <person name="Cavaletti L."/>
            <person name="Monciardini P."/>
            <person name="Donadio S."/>
        </authorList>
    </citation>
    <scope>NUCLEOTIDE SEQUENCE</scope>
    <source>
        <strain evidence="1">ID150040</strain>
    </source>
</reference>
<dbReference type="RefSeq" id="WP_220200997.1">
    <property type="nucleotide sequence ID" value="NZ_BNJK01000001.1"/>
</dbReference>
<protein>
    <submittedName>
        <fullName evidence="1">Uncharacterized protein</fullName>
    </submittedName>
</protein>
<proteinExistence type="predicted"/>
<gene>
    <name evidence="1" type="ORF">KSF_000320</name>
</gene>
<dbReference type="EMBL" id="BNJK01000001">
    <property type="protein sequence ID" value="GHO89984.1"/>
    <property type="molecule type" value="Genomic_DNA"/>
</dbReference>
<accession>A0A8J3I731</accession>
<evidence type="ECO:0000313" key="2">
    <source>
        <dbReference type="Proteomes" id="UP000597444"/>
    </source>
</evidence>
<evidence type="ECO:0000313" key="1">
    <source>
        <dbReference type="EMBL" id="GHO89984.1"/>
    </source>
</evidence>
<sequence>MRYEIRVKGHLDPSWREWFEGLQIVHEHTDTSLLSGSISDQAALYGILLKMRHLGLTLLSLEAKEQSQ</sequence>
<keyword evidence="2" id="KW-1185">Reference proteome</keyword>
<dbReference type="AlphaFoldDB" id="A0A8J3I731"/>
<dbReference type="Proteomes" id="UP000597444">
    <property type="component" value="Unassembled WGS sequence"/>
</dbReference>